<dbReference type="EMBL" id="UGCP01000001">
    <property type="protein sequence ID" value="STI81231.1"/>
    <property type="molecule type" value="Genomic_DNA"/>
</dbReference>
<protein>
    <submittedName>
        <fullName evidence="2">Conjugal transfer mating pair stabilization protein TraG</fullName>
    </submittedName>
</protein>
<feature type="compositionally biased region" description="Polar residues" evidence="1">
    <location>
        <begin position="39"/>
        <end position="58"/>
    </location>
</feature>
<feature type="region of interest" description="Disordered" evidence="1">
    <location>
        <begin position="33"/>
        <end position="58"/>
    </location>
</feature>
<name>A0A376TXI8_ECOLX</name>
<dbReference type="Proteomes" id="UP000254079">
    <property type="component" value="Unassembled WGS sequence"/>
</dbReference>
<sequence>MEAFRFHLIQTAIYSVKLVGWQQDLKGSAEGHVKYAGRSGSSHGTSSDLTRQGGSSKGFSAQELKDFRDAMDVVGLQPCH</sequence>
<evidence type="ECO:0000313" key="3">
    <source>
        <dbReference type="Proteomes" id="UP000254079"/>
    </source>
</evidence>
<dbReference type="AlphaFoldDB" id="A0A376TXI8"/>
<reference evidence="2 3" key="1">
    <citation type="submission" date="2018-06" db="EMBL/GenBank/DDBJ databases">
        <authorList>
            <consortium name="Pathogen Informatics"/>
            <person name="Doyle S."/>
        </authorList>
    </citation>
    <scope>NUCLEOTIDE SEQUENCE [LARGE SCALE GENOMIC DNA]</scope>
    <source>
        <strain evidence="2 3">NCTC8622</strain>
    </source>
</reference>
<evidence type="ECO:0000313" key="2">
    <source>
        <dbReference type="EMBL" id="STI81231.1"/>
    </source>
</evidence>
<gene>
    <name evidence="2" type="primary">traG_8</name>
    <name evidence="2" type="ORF">NCTC8622_00156</name>
</gene>
<evidence type="ECO:0000256" key="1">
    <source>
        <dbReference type="SAM" id="MobiDB-lite"/>
    </source>
</evidence>
<organism evidence="2 3">
    <name type="scientific">Escherichia coli</name>
    <dbReference type="NCBI Taxonomy" id="562"/>
    <lineage>
        <taxon>Bacteria</taxon>
        <taxon>Pseudomonadati</taxon>
        <taxon>Pseudomonadota</taxon>
        <taxon>Gammaproteobacteria</taxon>
        <taxon>Enterobacterales</taxon>
        <taxon>Enterobacteriaceae</taxon>
        <taxon>Escherichia</taxon>
    </lineage>
</organism>
<proteinExistence type="predicted"/>
<accession>A0A376TXI8</accession>